<reference evidence="2 3" key="1">
    <citation type="submission" date="2017-04" db="EMBL/GenBank/DDBJ databases">
        <title>Novel microbial lineages endemic to geothermal iron-oxide mats fill important gaps in the evolutionary history of Archaea.</title>
        <authorList>
            <person name="Jay Z.J."/>
            <person name="Beam J.P."/>
            <person name="Dlakic M."/>
            <person name="Rusch D.B."/>
            <person name="Kozubal M.A."/>
            <person name="Inskeep W.P."/>
        </authorList>
    </citation>
    <scope>NUCLEOTIDE SEQUENCE [LARGE SCALE GENOMIC DNA]</scope>
    <source>
        <strain evidence="2">OSP_D</strain>
    </source>
</reference>
<protein>
    <submittedName>
        <fullName evidence="2">Uncharacterized protein</fullName>
    </submittedName>
</protein>
<evidence type="ECO:0000256" key="1">
    <source>
        <dbReference type="SAM" id="Phobius"/>
    </source>
</evidence>
<accession>A0A2R6AHF2</accession>
<dbReference type="Proteomes" id="UP000240322">
    <property type="component" value="Unassembled WGS sequence"/>
</dbReference>
<sequence>NRCDKRKAAALFSLPSVFFGVKKVKETISLVVVISVILIAVAMVTSGYLIYNAYNKKLCVIAGEPLFPSTERVPLTSFIEYYSHFGYNITLISNTTVVICSAKNIGSTNLHEIEFPVVSC</sequence>
<keyword evidence="1" id="KW-0472">Membrane</keyword>
<dbReference type="EMBL" id="NEXE01000228">
    <property type="protein sequence ID" value="PSN85797.1"/>
    <property type="molecule type" value="Genomic_DNA"/>
</dbReference>
<dbReference type="AlphaFoldDB" id="A0A2R6AHF2"/>
<evidence type="ECO:0000313" key="2">
    <source>
        <dbReference type="EMBL" id="PSN85797.1"/>
    </source>
</evidence>
<proteinExistence type="predicted"/>
<organism evidence="2 3">
    <name type="scientific">Candidatus Marsarchaeota G2 archaeon OSP_D</name>
    <dbReference type="NCBI Taxonomy" id="1978157"/>
    <lineage>
        <taxon>Archaea</taxon>
        <taxon>Candidatus Marsarchaeota</taxon>
        <taxon>Candidatus Marsarchaeota group 2</taxon>
    </lineage>
</organism>
<name>A0A2R6AHF2_9ARCH</name>
<evidence type="ECO:0000313" key="3">
    <source>
        <dbReference type="Proteomes" id="UP000240322"/>
    </source>
</evidence>
<feature type="non-terminal residue" evidence="2">
    <location>
        <position position="1"/>
    </location>
</feature>
<keyword evidence="1" id="KW-0812">Transmembrane</keyword>
<gene>
    <name evidence="2" type="ORF">B9Q03_12090</name>
</gene>
<comment type="caution">
    <text evidence="2">The sequence shown here is derived from an EMBL/GenBank/DDBJ whole genome shotgun (WGS) entry which is preliminary data.</text>
</comment>
<keyword evidence="1" id="KW-1133">Transmembrane helix</keyword>
<feature type="transmembrane region" description="Helical" evidence="1">
    <location>
        <begin position="30"/>
        <end position="51"/>
    </location>
</feature>